<evidence type="ECO:0000313" key="2">
    <source>
        <dbReference type="EMBL" id="QRW18483.1"/>
    </source>
</evidence>
<dbReference type="Proteomes" id="UP000650533">
    <property type="component" value="Chromosome 3"/>
</dbReference>
<dbReference type="EMBL" id="CP059660">
    <property type="protein sequence ID" value="QRW18483.1"/>
    <property type="molecule type" value="Genomic_DNA"/>
</dbReference>
<name>A0A8H8NTH9_9AGAM</name>
<evidence type="ECO:0000313" key="3">
    <source>
        <dbReference type="Proteomes" id="UP000650533"/>
    </source>
</evidence>
<feature type="transmembrane region" description="Helical" evidence="1">
    <location>
        <begin position="29"/>
        <end position="54"/>
    </location>
</feature>
<accession>A0A8H8NTH9</accession>
<reference evidence="2" key="1">
    <citation type="submission" date="2020-05" db="EMBL/GenBank/DDBJ databases">
        <title>Evolutionary and genomic comparisons of hybrid uninucleate and nonhybrid Rhizoctonia fungi.</title>
        <authorList>
            <person name="Li C."/>
            <person name="Chen X."/>
        </authorList>
    </citation>
    <scope>NUCLEOTIDE SEQUENCE</scope>
    <source>
        <strain evidence="2">AG-1 IA</strain>
    </source>
</reference>
<dbReference type="RefSeq" id="XP_043178720.1">
    <property type="nucleotide sequence ID" value="XM_043323224.1"/>
</dbReference>
<dbReference type="AlphaFoldDB" id="A0A8H8NTH9"/>
<protein>
    <submittedName>
        <fullName evidence="2">Uncharacterized protein</fullName>
    </submittedName>
</protein>
<dbReference type="GeneID" id="67025687"/>
<keyword evidence="1" id="KW-1133">Transmembrane helix</keyword>
<keyword evidence="1" id="KW-0812">Transmembrane</keyword>
<gene>
    <name evidence="2" type="ORF">RhiXN_03407</name>
</gene>
<evidence type="ECO:0000256" key="1">
    <source>
        <dbReference type="SAM" id="Phobius"/>
    </source>
</evidence>
<proteinExistence type="predicted"/>
<dbReference type="KEGG" id="rsx:RhiXN_03407"/>
<feature type="transmembrane region" description="Helical" evidence="1">
    <location>
        <begin position="91"/>
        <end position="113"/>
    </location>
</feature>
<sequence>MAIQSVWSLDTGNPSQYSQFGINVLKNGWAMAVHTCLVWSAGTIFNTLVWSSLVGRNLPIRTVDSAFQLPSLLPILQIMFSSSIRSLHRPIYWSACLVTYILVTITPPAALVVRPMNLVQTDLRVPNINFSADPRLYAVMNETWGFVRPTNHLRRFMRNRITANDILDWPATRQCRYGCEYNTTYFAPGLKCVDYTPDPSAPELGRNRTYRGSFNIMENYLSLNVTVWPLTNGVHRVGAYNTTPIGTRCTFHNTSYTAAVEYGMNRQYSRILNKTVLSDQTFVGLPLGFVNSYLCPRSVSWSLSRLEDVPGCAKAQMNSWAFIDAFSQTISGTIVIHPLSIGPISQYPNNALMPNLDRLFNVDEDSKSFNLAPWAQDLGLGNALEALFSNATLSLTRDAYNQNWTTVTREAHAVPFANQYVYAPHQLWIAYGSALGVTFIAGLFAYLSCEDDSVPSDESNLSRILTATRDRSFNRIDGLSQREVDDVVIKYGEAKHGGMVFTVVSERRVHASESTIGSEDTGLLRKWSLRSV</sequence>
<keyword evidence="1" id="KW-0472">Membrane</keyword>
<organism evidence="2 3">
    <name type="scientific">Rhizoctonia solani</name>
    <dbReference type="NCBI Taxonomy" id="456999"/>
    <lineage>
        <taxon>Eukaryota</taxon>
        <taxon>Fungi</taxon>
        <taxon>Dikarya</taxon>
        <taxon>Basidiomycota</taxon>
        <taxon>Agaricomycotina</taxon>
        <taxon>Agaricomycetes</taxon>
        <taxon>Cantharellales</taxon>
        <taxon>Ceratobasidiaceae</taxon>
        <taxon>Rhizoctonia</taxon>
    </lineage>
</organism>